<feature type="transmembrane region" description="Helical" evidence="6">
    <location>
        <begin position="219"/>
        <end position="241"/>
    </location>
</feature>
<dbReference type="SUPFAM" id="SSF103473">
    <property type="entry name" value="MFS general substrate transporter"/>
    <property type="match status" value="1"/>
</dbReference>
<dbReference type="OrthoDB" id="9797740at2"/>
<dbReference type="GO" id="GO:0022857">
    <property type="term" value="F:transmembrane transporter activity"/>
    <property type="evidence" value="ECO:0007669"/>
    <property type="project" value="InterPro"/>
</dbReference>
<evidence type="ECO:0000256" key="1">
    <source>
        <dbReference type="ARBA" id="ARBA00004651"/>
    </source>
</evidence>
<dbReference type="Pfam" id="PF07690">
    <property type="entry name" value="MFS_1"/>
    <property type="match status" value="1"/>
</dbReference>
<dbReference type="CDD" id="cd17339">
    <property type="entry name" value="MFS_NIMT_CynX_like"/>
    <property type="match status" value="1"/>
</dbReference>
<feature type="transmembrane region" description="Helical" evidence="6">
    <location>
        <begin position="18"/>
        <end position="37"/>
    </location>
</feature>
<dbReference type="KEGG" id="saca:FFV09_05970"/>
<evidence type="ECO:0000256" key="2">
    <source>
        <dbReference type="ARBA" id="ARBA00022448"/>
    </source>
</evidence>
<reference evidence="8 9" key="1">
    <citation type="submission" date="2019-06" db="EMBL/GenBank/DDBJ databases">
        <title>Saccharibacillus brassicae sp. nov., an endophytic bacterium isolated from Chinese cabbage seeds (Brassica pekinensis).</title>
        <authorList>
            <person name="Jiang L."/>
            <person name="Lee J."/>
            <person name="Kim S.W."/>
        </authorList>
    </citation>
    <scope>NUCLEOTIDE SEQUENCE [LARGE SCALE GENOMIC DNA]</scope>
    <source>
        <strain evidence="9">KCTC 43072 / ATSA2</strain>
    </source>
</reference>
<comment type="subcellular location">
    <subcellularLocation>
        <location evidence="1">Cell membrane</location>
        <topology evidence="1">Multi-pass membrane protein</topology>
    </subcellularLocation>
</comment>
<keyword evidence="2" id="KW-0813">Transport</keyword>
<dbReference type="RefSeq" id="WP_141446948.1">
    <property type="nucleotide sequence ID" value="NZ_CP041217.1"/>
</dbReference>
<feature type="transmembrane region" description="Helical" evidence="6">
    <location>
        <begin position="346"/>
        <end position="365"/>
    </location>
</feature>
<dbReference type="InterPro" id="IPR020846">
    <property type="entry name" value="MFS_dom"/>
</dbReference>
<evidence type="ECO:0000256" key="5">
    <source>
        <dbReference type="ARBA" id="ARBA00023136"/>
    </source>
</evidence>
<name>A0A4Y6UVM5_SACBS</name>
<evidence type="ECO:0000256" key="4">
    <source>
        <dbReference type="ARBA" id="ARBA00022989"/>
    </source>
</evidence>
<feature type="transmembrane region" description="Helical" evidence="6">
    <location>
        <begin position="171"/>
        <end position="192"/>
    </location>
</feature>
<dbReference type="InterPro" id="IPR052524">
    <property type="entry name" value="MFS_Cyanate_Porter"/>
</dbReference>
<keyword evidence="9" id="KW-1185">Reference proteome</keyword>
<dbReference type="InterPro" id="IPR036259">
    <property type="entry name" value="MFS_trans_sf"/>
</dbReference>
<feature type="domain" description="Major facilitator superfamily (MFS) profile" evidence="7">
    <location>
        <begin position="18"/>
        <end position="401"/>
    </location>
</feature>
<evidence type="ECO:0000313" key="8">
    <source>
        <dbReference type="EMBL" id="QDH20446.1"/>
    </source>
</evidence>
<evidence type="ECO:0000256" key="3">
    <source>
        <dbReference type="ARBA" id="ARBA00022692"/>
    </source>
</evidence>
<dbReference type="PANTHER" id="PTHR23523:SF2">
    <property type="entry name" value="2-NITROIMIDAZOLE TRANSPORTER"/>
    <property type="match status" value="1"/>
</dbReference>
<keyword evidence="3 6" id="KW-0812">Transmembrane</keyword>
<feature type="transmembrane region" description="Helical" evidence="6">
    <location>
        <begin position="141"/>
        <end position="165"/>
    </location>
</feature>
<protein>
    <submittedName>
        <fullName evidence="8">MFS transporter</fullName>
    </submittedName>
</protein>
<dbReference type="Proteomes" id="UP000316968">
    <property type="component" value="Chromosome"/>
</dbReference>
<keyword evidence="5 6" id="KW-0472">Membrane</keyword>
<accession>A0A4Y6UVM5</accession>
<feature type="transmembrane region" description="Helical" evidence="6">
    <location>
        <begin position="310"/>
        <end position="334"/>
    </location>
</feature>
<proteinExistence type="predicted"/>
<evidence type="ECO:0000259" key="7">
    <source>
        <dbReference type="PROSITE" id="PS50850"/>
    </source>
</evidence>
<feature type="transmembrane region" description="Helical" evidence="6">
    <location>
        <begin position="88"/>
        <end position="105"/>
    </location>
</feature>
<dbReference type="InterPro" id="IPR011701">
    <property type="entry name" value="MFS"/>
</dbReference>
<feature type="transmembrane region" description="Helical" evidence="6">
    <location>
        <begin position="111"/>
        <end position="129"/>
    </location>
</feature>
<dbReference type="PROSITE" id="PS50850">
    <property type="entry name" value="MFS"/>
    <property type="match status" value="1"/>
</dbReference>
<dbReference type="PANTHER" id="PTHR23523">
    <property type="match status" value="1"/>
</dbReference>
<dbReference type="AlphaFoldDB" id="A0A4Y6UVM5"/>
<dbReference type="GO" id="GO:0005886">
    <property type="term" value="C:plasma membrane"/>
    <property type="evidence" value="ECO:0007669"/>
    <property type="project" value="UniProtKB-SubCell"/>
</dbReference>
<feature type="transmembrane region" description="Helical" evidence="6">
    <location>
        <begin position="285"/>
        <end position="304"/>
    </location>
</feature>
<dbReference type="EMBL" id="CP041217">
    <property type="protein sequence ID" value="QDH20446.1"/>
    <property type="molecule type" value="Genomic_DNA"/>
</dbReference>
<gene>
    <name evidence="8" type="ORF">FFV09_05970</name>
</gene>
<feature type="transmembrane region" description="Helical" evidence="6">
    <location>
        <begin position="57"/>
        <end position="76"/>
    </location>
</feature>
<sequence>MTTKKTEIPRTQDAPSSVYYLLLAGILLVAANLRTHITSLSPIIDTIRGALSLSNTMAGFLTTLPLLAFALLSPFVAKWARRYGAERLIFVSLVLIVIGSLFRPFGGIVPLMAGTFLIGLAVAVFNVLLPSIIKREFPLKVGVMTGLYSIMMGIFASAAAAISVPISNTGIGWRGSLLIWTILSAIGLIVWLPQLRRNTRAVNTGAPDVPKRSIWRSPLAWMVTVNMGMQSSIYYIMVAWMPNMMHAQHLDPVIGGYMLSLFQMLMIPINFIAPIIASKVKDQRPLIVMTSAFYVVGIFGFLYANGSLPIIIAAIVFFSLSGGFSFSLIMMFFSLRTKNASEAADLSGMAQSVGYLLAGCGPLLYGTLHDATGGWQIPYYVMFGIVAVYLLTGLGAGRGGRYVHE</sequence>
<feature type="transmembrane region" description="Helical" evidence="6">
    <location>
        <begin position="377"/>
        <end position="397"/>
    </location>
</feature>
<evidence type="ECO:0000256" key="6">
    <source>
        <dbReference type="SAM" id="Phobius"/>
    </source>
</evidence>
<feature type="transmembrane region" description="Helical" evidence="6">
    <location>
        <begin position="253"/>
        <end position="273"/>
    </location>
</feature>
<evidence type="ECO:0000313" key="9">
    <source>
        <dbReference type="Proteomes" id="UP000316968"/>
    </source>
</evidence>
<keyword evidence="4 6" id="KW-1133">Transmembrane helix</keyword>
<organism evidence="8 9">
    <name type="scientific">Saccharibacillus brassicae</name>
    <dbReference type="NCBI Taxonomy" id="2583377"/>
    <lineage>
        <taxon>Bacteria</taxon>
        <taxon>Bacillati</taxon>
        <taxon>Bacillota</taxon>
        <taxon>Bacilli</taxon>
        <taxon>Bacillales</taxon>
        <taxon>Paenibacillaceae</taxon>
        <taxon>Saccharibacillus</taxon>
    </lineage>
</organism>
<dbReference type="Gene3D" id="1.20.1250.20">
    <property type="entry name" value="MFS general substrate transporter like domains"/>
    <property type="match status" value="1"/>
</dbReference>